<dbReference type="Pfam" id="PF03466">
    <property type="entry name" value="LysR_substrate"/>
    <property type="match status" value="1"/>
</dbReference>
<keyword evidence="4" id="KW-0804">Transcription</keyword>
<keyword evidence="2" id="KW-0805">Transcription regulation</keyword>
<evidence type="ECO:0000256" key="4">
    <source>
        <dbReference type="ARBA" id="ARBA00023163"/>
    </source>
</evidence>
<keyword evidence="3" id="KW-0238">DNA-binding</keyword>
<protein>
    <submittedName>
        <fullName evidence="6">LysR family transcriptional regulator</fullName>
    </submittedName>
</protein>
<dbReference type="InterPro" id="IPR000847">
    <property type="entry name" value="LysR_HTH_N"/>
</dbReference>
<dbReference type="InterPro" id="IPR036388">
    <property type="entry name" value="WH-like_DNA-bd_sf"/>
</dbReference>
<dbReference type="PANTHER" id="PTHR30126:SF94">
    <property type="entry name" value="LYSR FAMILY TRANSCRIPTIONAL REGULATOR"/>
    <property type="match status" value="1"/>
</dbReference>
<name>A0A4U1BBP8_9GAMM</name>
<dbReference type="EMBL" id="SWCI01000007">
    <property type="protein sequence ID" value="TKB48408.1"/>
    <property type="molecule type" value="Genomic_DNA"/>
</dbReference>
<gene>
    <name evidence="6" type="ORF">FCL40_11900</name>
</gene>
<dbReference type="SUPFAM" id="SSF46785">
    <property type="entry name" value="Winged helix' DNA-binding domain"/>
    <property type="match status" value="1"/>
</dbReference>
<dbReference type="GO" id="GO:0000976">
    <property type="term" value="F:transcription cis-regulatory region binding"/>
    <property type="evidence" value="ECO:0007669"/>
    <property type="project" value="TreeGrafter"/>
</dbReference>
<proteinExistence type="inferred from homology"/>
<evidence type="ECO:0000313" key="6">
    <source>
        <dbReference type="EMBL" id="TKB48408.1"/>
    </source>
</evidence>
<dbReference type="Proteomes" id="UP000305674">
    <property type="component" value="Unassembled WGS sequence"/>
</dbReference>
<dbReference type="Gene3D" id="3.40.190.10">
    <property type="entry name" value="Periplasmic binding protein-like II"/>
    <property type="match status" value="2"/>
</dbReference>
<dbReference type="SUPFAM" id="SSF53850">
    <property type="entry name" value="Periplasmic binding protein-like II"/>
    <property type="match status" value="1"/>
</dbReference>
<evidence type="ECO:0000313" key="7">
    <source>
        <dbReference type="Proteomes" id="UP000305674"/>
    </source>
</evidence>
<dbReference type="InterPro" id="IPR005119">
    <property type="entry name" value="LysR_subst-bd"/>
</dbReference>
<dbReference type="AlphaFoldDB" id="A0A4U1BBP8"/>
<dbReference type="GO" id="GO:0003700">
    <property type="term" value="F:DNA-binding transcription factor activity"/>
    <property type="evidence" value="ECO:0007669"/>
    <property type="project" value="InterPro"/>
</dbReference>
<organism evidence="6 7">
    <name type="scientific">Ferrimonas sediminicola</name>
    <dbReference type="NCBI Taxonomy" id="2569538"/>
    <lineage>
        <taxon>Bacteria</taxon>
        <taxon>Pseudomonadati</taxon>
        <taxon>Pseudomonadota</taxon>
        <taxon>Gammaproteobacteria</taxon>
        <taxon>Alteromonadales</taxon>
        <taxon>Ferrimonadaceae</taxon>
        <taxon>Ferrimonas</taxon>
    </lineage>
</organism>
<keyword evidence="7" id="KW-1185">Reference proteome</keyword>
<dbReference type="PANTHER" id="PTHR30126">
    <property type="entry name" value="HTH-TYPE TRANSCRIPTIONAL REGULATOR"/>
    <property type="match status" value="1"/>
</dbReference>
<dbReference type="PRINTS" id="PR00039">
    <property type="entry name" value="HTHLYSR"/>
</dbReference>
<sequence length="290" mass="31923">MRDLSMRQLRLFCSVAETANLGRTAESLCLTRGAVSQGLKALESQLGVTLFERQAQRVRLNVRGRLLLPLARQMVNRQQCIVSLFQSGASQAPLRLGASLTIGNYLLPTLLSGALSEVALDGAVRLANSAEIQASLARYELDLGMIESDRLHPGLERRHWRDDEMVVIAPPGHPQHGALADWQTLSRETWVIRERRSGSREQFDRHLAPKLTEAHRTLELGSLEAVVRSVRAGLGCSLVSRLACDEALSQGAVSHIEMATPIVRRLYLVWGQGNTALPQVESALTLLMPD</sequence>
<evidence type="ECO:0000256" key="2">
    <source>
        <dbReference type="ARBA" id="ARBA00023015"/>
    </source>
</evidence>
<comment type="caution">
    <text evidence="6">The sequence shown here is derived from an EMBL/GenBank/DDBJ whole genome shotgun (WGS) entry which is preliminary data.</text>
</comment>
<evidence type="ECO:0000256" key="1">
    <source>
        <dbReference type="ARBA" id="ARBA00009437"/>
    </source>
</evidence>
<dbReference type="PROSITE" id="PS50931">
    <property type="entry name" value="HTH_LYSR"/>
    <property type="match status" value="1"/>
</dbReference>
<dbReference type="Pfam" id="PF00126">
    <property type="entry name" value="HTH_1"/>
    <property type="match status" value="1"/>
</dbReference>
<dbReference type="OrthoDB" id="9785745at2"/>
<evidence type="ECO:0000256" key="3">
    <source>
        <dbReference type="ARBA" id="ARBA00023125"/>
    </source>
</evidence>
<dbReference type="InterPro" id="IPR036390">
    <property type="entry name" value="WH_DNA-bd_sf"/>
</dbReference>
<feature type="domain" description="HTH lysR-type" evidence="5">
    <location>
        <begin position="4"/>
        <end position="61"/>
    </location>
</feature>
<comment type="similarity">
    <text evidence="1">Belongs to the LysR transcriptional regulatory family.</text>
</comment>
<accession>A0A4U1BBP8</accession>
<dbReference type="Gene3D" id="1.10.10.10">
    <property type="entry name" value="Winged helix-like DNA-binding domain superfamily/Winged helix DNA-binding domain"/>
    <property type="match status" value="1"/>
</dbReference>
<reference evidence="6 7" key="1">
    <citation type="submission" date="2019-04" db="EMBL/GenBank/DDBJ databases">
        <authorList>
            <person name="Hwang J.C."/>
        </authorList>
    </citation>
    <scope>NUCLEOTIDE SEQUENCE [LARGE SCALE GENOMIC DNA]</scope>
    <source>
        <strain evidence="6 7">IMCC35001</strain>
    </source>
</reference>
<evidence type="ECO:0000259" key="5">
    <source>
        <dbReference type="PROSITE" id="PS50931"/>
    </source>
</evidence>